<dbReference type="Pfam" id="PF13486">
    <property type="entry name" value="Dehalogenase"/>
    <property type="match status" value="1"/>
</dbReference>
<dbReference type="Proteomes" id="UP000253083">
    <property type="component" value="Unassembled WGS sequence"/>
</dbReference>
<dbReference type="PANTHER" id="PTHR42827:SF1">
    <property type="entry name" value="IRON-SULFUR CLUSTER-BINDING PROTEIN"/>
    <property type="match status" value="1"/>
</dbReference>
<comment type="subcellular location">
    <subcellularLocation>
        <location evidence="1">Cell envelope</location>
    </subcellularLocation>
</comment>
<evidence type="ECO:0000256" key="5">
    <source>
        <dbReference type="ARBA" id="ARBA00023014"/>
    </source>
</evidence>
<dbReference type="SUPFAM" id="SSF54862">
    <property type="entry name" value="4Fe-4S ferredoxins"/>
    <property type="match status" value="1"/>
</dbReference>
<protein>
    <submittedName>
        <fullName evidence="9">Reductive dehalogenase</fullName>
    </submittedName>
</protein>
<feature type="domain" description="4Fe-4S ferredoxin-type" evidence="8">
    <location>
        <begin position="290"/>
        <end position="320"/>
    </location>
</feature>
<evidence type="ECO:0000256" key="4">
    <source>
        <dbReference type="ARBA" id="ARBA00023004"/>
    </source>
</evidence>
<dbReference type="AlphaFoldDB" id="A0A395JVF3"/>
<keyword evidence="10" id="KW-1185">Reference proteome</keyword>
<dbReference type="GO" id="GO:0051536">
    <property type="term" value="F:iron-sulfur cluster binding"/>
    <property type="evidence" value="ECO:0007669"/>
    <property type="project" value="UniProtKB-KW"/>
</dbReference>
<accession>A0A395JVF3</accession>
<dbReference type="RefSeq" id="WP_113953106.1">
    <property type="nucleotide sequence ID" value="NZ_QNRT01000001.1"/>
</dbReference>
<dbReference type="InterPro" id="IPR012832">
    <property type="entry name" value="RDH"/>
</dbReference>
<gene>
    <name evidence="9" type="ORF">DFR28_101935</name>
</gene>
<evidence type="ECO:0000256" key="1">
    <source>
        <dbReference type="ARBA" id="ARBA00004196"/>
    </source>
</evidence>
<comment type="caution">
    <text evidence="9">The sequence shown here is derived from an EMBL/GenBank/DDBJ whole genome shotgun (WGS) entry which is preliminary data.</text>
</comment>
<keyword evidence="4" id="KW-0408">Iron</keyword>
<dbReference type="InterPro" id="IPR028894">
    <property type="entry name" value="RDH_dom"/>
</dbReference>
<proteinExistence type="predicted"/>
<dbReference type="InterPro" id="IPR017896">
    <property type="entry name" value="4Fe4S_Fe-S-bd"/>
</dbReference>
<name>A0A395JVF3_9GAMM</name>
<keyword evidence="5" id="KW-0411">Iron-sulfur</keyword>
<keyword evidence="3" id="KW-0732">Signal</keyword>
<evidence type="ECO:0000256" key="2">
    <source>
        <dbReference type="ARBA" id="ARBA00022723"/>
    </source>
</evidence>
<organism evidence="9 10">
    <name type="scientific">Arenicella xantha</name>
    <dbReference type="NCBI Taxonomy" id="644221"/>
    <lineage>
        <taxon>Bacteria</taxon>
        <taxon>Pseudomonadati</taxon>
        <taxon>Pseudomonadota</taxon>
        <taxon>Gammaproteobacteria</taxon>
        <taxon>Arenicellales</taxon>
        <taxon>Arenicellaceae</taxon>
        <taxon>Arenicella</taxon>
    </lineage>
</organism>
<evidence type="ECO:0000259" key="8">
    <source>
        <dbReference type="PROSITE" id="PS51379"/>
    </source>
</evidence>
<evidence type="ECO:0000313" key="9">
    <source>
        <dbReference type="EMBL" id="RBP53548.1"/>
    </source>
</evidence>
<feature type="region of interest" description="Disordered" evidence="7">
    <location>
        <begin position="423"/>
        <end position="454"/>
    </location>
</feature>
<dbReference type="GO" id="GO:0046872">
    <property type="term" value="F:metal ion binding"/>
    <property type="evidence" value="ECO:0007669"/>
    <property type="project" value="UniProtKB-KW"/>
</dbReference>
<keyword evidence="2" id="KW-0479">Metal-binding</keyword>
<dbReference type="NCBIfam" id="TIGR02486">
    <property type="entry name" value="RDH"/>
    <property type="match status" value="1"/>
</dbReference>
<keyword evidence="6" id="KW-0472">Membrane</keyword>
<evidence type="ECO:0000256" key="6">
    <source>
        <dbReference type="ARBA" id="ARBA00023136"/>
    </source>
</evidence>
<evidence type="ECO:0000313" key="10">
    <source>
        <dbReference type="Proteomes" id="UP000253083"/>
    </source>
</evidence>
<evidence type="ECO:0000256" key="7">
    <source>
        <dbReference type="SAM" id="MobiDB-lite"/>
    </source>
</evidence>
<dbReference type="OrthoDB" id="9808559at2"/>
<dbReference type="GO" id="GO:0030313">
    <property type="term" value="C:cell envelope"/>
    <property type="evidence" value="ECO:0007669"/>
    <property type="project" value="UniProtKB-SubCell"/>
</dbReference>
<feature type="region of interest" description="Disordered" evidence="7">
    <location>
        <begin position="1"/>
        <end position="22"/>
    </location>
</feature>
<reference evidence="9 10" key="1">
    <citation type="submission" date="2018-06" db="EMBL/GenBank/DDBJ databases">
        <title>Genomic Encyclopedia of Type Strains, Phase IV (KMG-IV): sequencing the most valuable type-strain genomes for metagenomic binning, comparative biology and taxonomic classification.</title>
        <authorList>
            <person name="Goeker M."/>
        </authorList>
    </citation>
    <scope>NUCLEOTIDE SEQUENCE [LARGE SCALE GENOMIC DNA]</scope>
    <source>
        <strain evidence="9 10">DSM 24032</strain>
    </source>
</reference>
<evidence type="ECO:0000256" key="3">
    <source>
        <dbReference type="ARBA" id="ARBA00022729"/>
    </source>
</evidence>
<dbReference type="PANTHER" id="PTHR42827">
    <property type="entry name" value="IRON-SULFUR CLUSTER-BINDING PROTEIN-RELATED"/>
    <property type="match status" value="1"/>
</dbReference>
<dbReference type="Gene3D" id="3.30.70.20">
    <property type="match status" value="1"/>
</dbReference>
<dbReference type="PROSITE" id="PS51379">
    <property type="entry name" value="4FE4S_FER_2"/>
    <property type="match status" value="1"/>
</dbReference>
<dbReference type="InParanoid" id="A0A395JVF3"/>
<sequence>MADMKTADEFNPDNLKPTKNFAPTQNEALCGFENITITPEFEPFNQPNDMFCRGFWDKKVQNKMVYKFFRSFVKPTERSRDADGYEAHDYALRNGPWVVTEMLAERHKTEDRRDGFWDNFKPHIPPKLDPVSIEDPVQASVEIKKVAKLYGADLVGITDYEERLNYVGKFSARTLSNEPLELPEGLTNVVVLAKAMDYELIRTSPSSTASTAPAIGYADDAVILLAVAQYIRSLGYQAVACQNDTNLAIPYAIKAGLGEYGRSGIVITKEFGPRVRFGRVLTDMPLQTDKPQRFGVTETCQICRRCANNCPPQAIDHGEPSDYTFNRSNIKGIVKWTTDAEKCFKFWVSKGTDCANCIRTCVYNKDFSQRRFRVLRWLLGTPLRKLALKIDDRLRLHDQLPSHLWWGRKAGLKDIKIEVASDHPIDPEKAQRQQRVKDLRANTKERSQAEPVTP</sequence>
<feature type="compositionally biased region" description="Basic and acidic residues" evidence="7">
    <location>
        <begin position="423"/>
        <end position="448"/>
    </location>
</feature>
<dbReference type="EMBL" id="QNRT01000001">
    <property type="protein sequence ID" value="RBP53548.1"/>
    <property type="molecule type" value="Genomic_DNA"/>
</dbReference>